<comment type="caution">
    <text evidence="10">The sequence shown here is derived from an EMBL/GenBank/DDBJ whole genome shotgun (WGS) entry which is preliminary data.</text>
</comment>
<accession>A0A2V3ZRE5</accession>
<evidence type="ECO:0000256" key="1">
    <source>
        <dbReference type="ARBA" id="ARBA00004974"/>
    </source>
</evidence>
<evidence type="ECO:0000313" key="10">
    <source>
        <dbReference type="EMBL" id="PXX95430.1"/>
    </source>
</evidence>
<evidence type="ECO:0000313" key="11">
    <source>
        <dbReference type="Proteomes" id="UP000248079"/>
    </source>
</evidence>
<dbReference type="UniPathway" id="UPA00047">
    <property type="reaction ID" value="UER00055"/>
</dbReference>
<comment type="function">
    <text evidence="8">Catalyzes the conversion of 2 pyruvate molecules into acetolactate in the first common step of the biosynthetic pathway of the branched-amino acids such as leucine, isoleucine, and valine.</text>
</comment>
<dbReference type="EMBL" id="QFLI01000015">
    <property type="protein sequence ID" value="PXX95430.1"/>
    <property type="molecule type" value="Genomic_DNA"/>
</dbReference>
<comment type="pathway">
    <text evidence="2 8">Amino-acid biosynthesis; L-valine biosynthesis; L-valine from pyruvate: step 1/4.</text>
</comment>
<dbReference type="OrthoDB" id="1523722at2"/>
<dbReference type="GO" id="GO:0009099">
    <property type="term" value="P:L-valine biosynthetic process"/>
    <property type="evidence" value="ECO:0007669"/>
    <property type="project" value="UniProtKB-UniRule"/>
</dbReference>
<comment type="pathway">
    <text evidence="1 8">Amino-acid biosynthesis; L-isoleucine biosynthesis; L-isoleucine from 2-oxobutanoate: step 1/4.</text>
</comment>
<dbReference type="GO" id="GO:1990610">
    <property type="term" value="F:acetolactate synthase regulator activity"/>
    <property type="evidence" value="ECO:0007669"/>
    <property type="project" value="UniProtKB-UniRule"/>
</dbReference>
<dbReference type="InterPro" id="IPR054480">
    <property type="entry name" value="AHAS_small-like_ACT"/>
</dbReference>
<dbReference type="Pfam" id="PF10369">
    <property type="entry name" value="ALS_ss_C"/>
    <property type="match status" value="1"/>
</dbReference>
<keyword evidence="8" id="KW-0808">Transferase</keyword>
<dbReference type="GO" id="GO:0009097">
    <property type="term" value="P:isoleucine biosynthetic process"/>
    <property type="evidence" value="ECO:0007669"/>
    <property type="project" value="UniProtKB-UniRule"/>
</dbReference>
<dbReference type="InterPro" id="IPR039557">
    <property type="entry name" value="AHAS_ACT"/>
</dbReference>
<dbReference type="Pfam" id="PF22629">
    <property type="entry name" value="ACT_AHAS_ss"/>
    <property type="match status" value="1"/>
</dbReference>
<feature type="domain" description="ACT" evidence="9">
    <location>
        <begin position="9"/>
        <end position="83"/>
    </location>
</feature>
<name>A0A2V3ZRE5_9BACT</name>
<dbReference type="EC" id="2.2.1.6" evidence="8"/>
<dbReference type="PROSITE" id="PS51671">
    <property type="entry name" value="ACT"/>
    <property type="match status" value="1"/>
</dbReference>
<keyword evidence="6 8" id="KW-0100">Branched-chain amino acid biosynthesis</keyword>
<dbReference type="UniPathway" id="UPA00049">
    <property type="reaction ID" value="UER00059"/>
</dbReference>
<dbReference type="PANTHER" id="PTHR30239">
    <property type="entry name" value="ACETOLACTATE SYNTHASE SMALL SUBUNIT"/>
    <property type="match status" value="1"/>
</dbReference>
<dbReference type="GO" id="GO:0005829">
    <property type="term" value="C:cytosol"/>
    <property type="evidence" value="ECO:0007669"/>
    <property type="project" value="TreeGrafter"/>
</dbReference>
<organism evidence="10 11">
    <name type="scientific">Marinifilum breve</name>
    <dbReference type="NCBI Taxonomy" id="2184082"/>
    <lineage>
        <taxon>Bacteria</taxon>
        <taxon>Pseudomonadati</taxon>
        <taxon>Bacteroidota</taxon>
        <taxon>Bacteroidia</taxon>
        <taxon>Marinilabiliales</taxon>
        <taxon>Marinifilaceae</taxon>
    </lineage>
</organism>
<evidence type="ECO:0000256" key="2">
    <source>
        <dbReference type="ARBA" id="ARBA00005025"/>
    </source>
</evidence>
<dbReference type="Gene3D" id="3.30.70.1150">
    <property type="entry name" value="ACT-like. Chain A, domain 2"/>
    <property type="match status" value="1"/>
</dbReference>
<evidence type="ECO:0000256" key="3">
    <source>
        <dbReference type="ARBA" id="ARBA00006341"/>
    </source>
</evidence>
<gene>
    <name evidence="10" type="primary">ilvN</name>
    <name evidence="10" type="ORF">DF185_22195</name>
</gene>
<comment type="subunit">
    <text evidence="4 8">Dimer of large and small chains.</text>
</comment>
<sequence length="175" mass="20150">MLKKMKEYTITVFSENNIGLLNEVTIVFSRRKINIESLTVSESEVKGVSRYTIVVFSDEKKIENVVRQLEKIIGVFKALYFEAEEIVHQEVALFKIANSPKLNGNLEALIRRQNAKILTVNPDFLVIERVGYKAENQELFNELEQYGVLQFARSGRVAVSCQKKEFTSYLKELSH</sequence>
<proteinExistence type="inferred from homology"/>
<reference evidence="10 11" key="1">
    <citation type="submission" date="2018-05" db="EMBL/GenBank/DDBJ databases">
        <title>Marinifilum breve JC075T sp. nov., a marine bacterium isolated from Yongle Blue Hole in the South China Sea.</title>
        <authorList>
            <person name="Fu T."/>
        </authorList>
    </citation>
    <scope>NUCLEOTIDE SEQUENCE [LARGE SCALE GENOMIC DNA]</scope>
    <source>
        <strain evidence="10 11">JC075</strain>
    </source>
</reference>
<protein>
    <recommendedName>
        <fullName evidence="8">Acetolactate synthase small subunit</fullName>
        <shortName evidence="8">AHAS</shortName>
        <shortName evidence="8">ALS</shortName>
        <ecNumber evidence="8">2.2.1.6</ecNumber>
    </recommendedName>
    <alternativeName>
        <fullName evidence="8">Acetohydroxy-acid synthase small subunit</fullName>
    </alternativeName>
</protein>
<evidence type="ECO:0000256" key="8">
    <source>
        <dbReference type="RuleBase" id="RU368092"/>
    </source>
</evidence>
<dbReference type="SUPFAM" id="SSF55021">
    <property type="entry name" value="ACT-like"/>
    <property type="match status" value="2"/>
</dbReference>
<evidence type="ECO:0000256" key="5">
    <source>
        <dbReference type="ARBA" id="ARBA00022605"/>
    </source>
</evidence>
<dbReference type="InterPro" id="IPR004789">
    <property type="entry name" value="Acetalactate_synth_ssu"/>
</dbReference>
<dbReference type="CDD" id="cd04878">
    <property type="entry name" value="ACT_AHAS"/>
    <property type="match status" value="1"/>
</dbReference>
<dbReference type="NCBIfam" id="TIGR00119">
    <property type="entry name" value="acolac_sm"/>
    <property type="match status" value="1"/>
</dbReference>
<comment type="catalytic activity">
    <reaction evidence="7 8">
        <text>2 pyruvate + H(+) = (2S)-2-acetolactate + CO2</text>
        <dbReference type="Rhea" id="RHEA:25249"/>
        <dbReference type="ChEBI" id="CHEBI:15361"/>
        <dbReference type="ChEBI" id="CHEBI:15378"/>
        <dbReference type="ChEBI" id="CHEBI:16526"/>
        <dbReference type="ChEBI" id="CHEBI:58476"/>
        <dbReference type="EC" id="2.2.1.6"/>
    </reaction>
</comment>
<dbReference type="InterPro" id="IPR019455">
    <property type="entry name" value="Acetolactate_synth_ssu_C"/>
</dbReference>
<evidence type="ECO:0000256" key="6">
    <source>
        <dbReference type="ARBA" id="ARBA00023304"/>
    </source>
</evidence>
<evidence type="ECO:0000256" key="7">
    <source>
        <dbReference type="ARBA" id="ARBA00048670"/>
    </source>
</evidence>
<keyword evidence="5 8" id="KW-0028">Amino-acid biosynthesis</keyword>
<evidence type="ECO:0000259" key="9">
    <source>
        <dbReference type="PROSITE" id="PS51671"/>
    </source>
</evidence>
<dbReference type="Gene3D" id="3.30.70.260">
    <property type="match status" value="1"/>
</dbReference>
<dbReference type="AlphaFoldDB" id="A0A2V3ZRE5"/>
<dbReference type="PANTHER" id="PTHR30239:SF0">
    <property type="entry name" value="ACETOLACTATE SYNTHASE SMALL SUBUNIT 1, CHLOROPLASTIC"/>
    <property type="match status" value="1"/>
</dbReference>
<dbReference type="GO" id="GO:0003984">
    <property type="term" value="F:acetolactate synthase activity"/>
    <property type="evidence" value="ECO:0007669"/>
    <property type="project" value="UniProtKB-UniRule"/>
</dbReference>
<dbReference type="InterPro" id="IPR002912">
    <property type="entry name" value="ACT_dom"/>
</dbReference>
<dbReference type="Proteomes" id="UP000248079">
    <property type="component" value="Unassembled WGS sequence"/>
</dbReference>
<comment type="similarity">
    <text evidence="3 8">Belongs to the acetolactate synthase small subunit family.</text>
</comment>
<dbReference type="InterPro" id="IPR045865">
    <property type="entry name" value="ACT-like_dom_sf"/>
</dbReference>
<dbReference type="InterPro" id="IPR027271">
    <property type="entry name" value="Acetolactate_synth/TF_NikR_C"/>
</dbReference>
<keyword evidence="11" id="KW-1185">Reference proteome</keyword>
<evidence type="ECO:0000256" key="4">
    <source>
        <dbReference type="ARBA" id="ARBA00011744"/>
    </source>
</evidence>